<dbReference type="STRING" id="252740.A0A423VFY3"/>
<dbReference type="SUPFAM" id="SSF51316">
    <property type="entry name" value="Mss4-like"/>
    <property type="match status" value="1"/>
</dbReference>
<evidence type="ECO:0000256" key="2">
    <source>
        <dbReference type="ARBA" id="ARBA00022723"/>
    </source>
</evidence>
<feature type="compositionally biased region" description="Polar residues" evidence="5">
    <location>
        <begin position="143"/>
        <end position="160"/>
    </location>
</feature>
<comment type="similarity">
    <text evidence="1">Belongs to the Gfa family.</text>
</comment>
<feature type="region of interest" description="Disordered" evidence="5">
    <location>
        <begin position="125"/>
        <end position="174"/>
    </location>
</feature>
<dbReference type="Pfam" id="PF04828">
    <property type="entry name" value="GFA"/>
    <property type="match status" value="1"/>
</dbReference>
<proteinExistence type="inferred from homology"/>
<name>A0A423VFY3_CYTCH</name>
<dbReference type="PROSITE" id="PS51891">
    <property type="entry name" value="CENP_V_GFA"/>
    <property type="match status" value="1"/>
</dbReference>
<feature type="compositionally biased region" description="Low complexity" evidence="5">
    <location>
        <begin position="129"/>
        <end position="141"/>
    </location>
</feature>
<dbReference type="OrthoDB" id="9985472at2759"/>
<feature type="domain" description="CENP-V/GFA" evidence="6">
    <location>
        <begin position="5"/>
        <end position="112"/>
    </location>
</feature>
<evidence type="ECO:0000313" key="8">
    <source>
        <dbReference type="Proteomes" id="UP000284375"/>
    </source>
</evidence>
<organism evidence="7 8">
    <name type="scientific">Cytospora chrysosperma</name>
    <name type="common">Cytospora canker fungus</name>
    <name type="synonym">Sphaeria chrysosperma</name>
    <dbReference type="NCBI Taxonomy" id="252740"/>
    <lineage>
        <taxon>Eukaryota</taxon>
        <taxon>Fungi</taxon>
        <taxon>Dikarya</taxon>
        <taxon>Ascomycota</taxon>
        <taxon>Pezizomycotina</taxon>
        <taxon>Sordariomycetes</taxon>
        <taxon>Sordariomycetidae</taxon>
        <taxon>Diaporthales</taxon>
        <taxon>Cytosporaceae</taxon>
        <taxon>Cytospora</taxon>
    </lineage>
</organism>
<comment type="caution">
    <text evidence="7">The sequence shown here is derived from an EMBL/GenBank/DDBJ whole genome shotgun (WGS) entry which is preliminary data.</text>
</comment>
<dbReference type="GO" id="GO:0016846">
    <property type="term" value="F:carbon-sulfur lyase activity"/>
    <property type="evidence" value="ECO:0007669"/>
    <property type="project" value="InterPro"/>
</dbReference>
<evidence type="ECO:0000256" key="3">
    <source>
        <dbReference type="ARBA" id="ARBA00022833"/>
    </source>
</evidence>
<dbReference type="AlphaFoldDB" id="A0A423VFY3"/>
<evidence type="ECO:0000256" key="4">
    <source>
        <dbReference type="ARBA" id="ARBA00023239"/>
    </source>
</evidence>
<keyword evidence="8" id="KW-1185">Reference proteome</keyword>
<dbReference type="GO" id="GO:0046872">
    <property type="term" value="F:metal ion binding"/>
    <property type="evidence" value="ECO:0007669"/>
    <property type="project" value="UniProtKB-KW"/>
</dbReference>
<evidence type="ECO:0000256" key="1">
    <source>
        <dbReference type="ARBA" id="ARBA00005495"/>
    </source>
</evidence>
<dbReference type="InterPro" id="IPR006913">
    <property type="entry name" value="CENP-V/GFA"/>
</dbReference>
<keyword evidence="3" id="KW-0862">Zinc</keyword>
<dbReference type="PANTHER" id="PTHR33337">
    <property type="entry name" value="GFA DOMAIN-CONTAINING PROTEIN"/>
    <property type="match status" value="1"/>
</dbReference>
<protein>
    <recommendedName>
        <fullName evidence="6">CENP-V/GFA domain-containing protein</fullName>
    </recommendedName>
</protein>
<accession>A0A423VFY3</accession>
<sequence>MALNLTGTCTCKNLQYTVKLESADQGRTTLCHCSSCKKAFGTNYGLTSKIPIESFKYSKGEPKLFKQDNGVVREFCDNCGSFICEYGEAAADKFRYITYGSLDDPEQLPPKGEFFCKARSSWMPQITGDNSENSDNNTEESSISRSPSEAGNDPQSATASTRDRDGPTSYRMSKTPHLAGARKLAGHVNFLAWQSGMKSLFKRNGVMHVMREVLKATDEGTVYGLSEAEQQALAKPIDYFDDSREMDLIVLANDMIDASLKANVLRWVVGIEDPVAKWLRLVYWCHAGC</sequence>
<dbReference type="InterPro" id="IPR011057">
    <property type="entry name" value="Mss4-like_sf"/>
</dbReference>
<keyword evidence="2" id="KW-0479">Metal-binding</keyword>
<evidence type="ECO:0000259" key="6">
    <source>
        <dbReference type="PROSITE" id="PS51891"/>
    </source>
</evidence>
<dbReference type="Proteomes" id="UP000284375">
    <property type="component" value="Unassembled WGS sequence"/>
</dbReference>
<evidence type="ECO:0000256" key="5">
    <source>
        <dbReference type="SAM" id="MobiDB-lite"/>
    </source>
</evidence>
<gene>
    <name evidence="7" type="ORF">VSDG_08248</name>
</gene>
<dbReference type="PANTHER" id="PTHR33337:SF40">
    <property type="entry name" value="CENP-V_GFA DOMAIN-CONTAINING PROTEIN-RELATED"/>
    <property type="match status" value="1"/>
</dbReference>
<reference evidence="7 8" key="1">
    <citation type="submission" date="2015-09" db="EMBL/GenBank/DDBJ databases">
        <title>Host preference determinants of Valsa canker pathogens revealed by comparative genomics.</title>
        <authorList>
            <person name="Yin Z."/>
            <person name="Huang L."/>
        </authorList>
    </citation>
    <scope>NUCLEOTIDE SEQUENCE [LARGE SCALE GENOMIC DNA]</scope>
    <source>
        <strain evidence="7 8">YSFL</strain>
    </source>
</reference>
<dbReference type="EMBL" id="LJZO01000054">
    <property type="protein sequence ID" value="ROV89915.1"/>
    <property type="molecule type" value="Genomic_DNA"/>
</dbReference>
<keyword evidence="4" id="KW-0456">Lyase</keyword>
<dbReference type="Gene3D" id="3.90.1590.10">
    <property type="entry name" value="glutathione-dependent formaldehyde- activating enzyme (gfa)"/>
    <property type="match status" value="1"/>
</dbReference>
<evidence type="ECO:0000313" key="7">
    <source>
        <dbReference type="EMBL" id="ROV89915.1"/>
    </source>
</evidence>